<name>A0A067NPG7_PLEO1</name>
<dbReference type="EMBL" id="KL198006">
    <property type="protein sequence ID" value="KDQ29968.1"/>
    <property type="molecule type" value="Genomic_DNA"/>
</dbReference>
<reference evidence="4" key="1">
    <citation type="journal article" date="2014" name="Proc. Natl. Acad. Sci. U.S.A.">
        <title>Extensive sampling of basidiomycete genomes demonstrates inadequacy of the white-rot/brown-rot paradigm for wood decay fungi.</title>
        <authorList>
            <person name="Riley R."/>
            <person name="Salamov A.A."/>
            <person name="Brown D.W."/>
            <person name="Nagy L.G."/>
            <person name="Floudas D."/>
            <person name="Held B.W."/>
            <person name="Levasseur A."/>
            <person name="Lombard V."/>
            <person name="Morin E."/>
            <person name="Otillar R."/>
            <person name="Lindquist E.A."/>
            <person name="Sun H."/>
            <person name="LaButti K.M."/>
            <person name="Schmutz J."/>
            <person name="Jabbour D."/>
            <person name="Luo H."/>
            <person name="Baker S.E."/>
            <person name="Pisabarro A.G."/>
            <person name="Walton J.D."/>
            <person name="Blanchette R.A."/>
            <person name="Henrissat B."/>
            <person name="Martin F."/>
            <person name="Cullen D."/>
            <person name="Hibbett D.S."/>
            <person name="Grigoriev I.V."/>
        </authorList>
    </citation>
    <scope>NUCLEOTIDE SEQUENCE [LARGE SCALE GENOMIC DNA]</scope>
    <source>
        <strain evidence="4">PC15</strain>
    </source>
</reference>
<dbReference type="InterPro" id="IPR008266">
    <property type="entry name" value="Tyr_kinase_AS"/>
</dbReference>
<accession>A0A067NPG7</accession>
<dbReference type="OrthoDB" id="2757351at2759"/>
<protein>
    <recommendedName>
        <fullName evidence="2">Fungal-type protein kinase domain-containing protein</fullName>
    </recommendedName>
</protein>
<gene>
    <name evidence="3" type="ORF">PLEOSDRAFT_1101002</name>
</gene>
<sequence>MKDDCEVDFAHMIRPGPDDSDWEKAGVLYMHGEGDAGPEAADDEAEHEADIPAAEAFVAEDDHGTYTEDSPEDTVEVDDASDPSPSAHNRFENNTEGGRKTRGQIASYAGVMMAMQFRSHLFSVLICGKYTRFIRWDRSCAIVSRRFDYTLYPRILFNFYHRFAQLTDTQRGLLACFKTASDKQASAALQTLKAYAGDAYGPAGGAKYKELLDKRCVPLLHMTYKKDHYVVPAPTFNGGMFSPFGRMTRNRPAVLITKNLANCIVMFFKDYWREHSEHTKTEAGVYNLQVTNAKTKECLYFAKMHAGGDAEVDGRPATTIGYDMRSNTGKLPIRHLTAHSIFLTTIGRNLKMFRSARELVSCMADAMEAHQLAYDELHILHRDISAGNILISTDKPDRGILIDWDHCIFMDNLTEDRTTRVQRTGTWQFMSAHMTANPEGASHGLVDDRESALHVLLYIGIQHLAHNKANAYAMQDLLHVFDGYIEIEGSPYRKGTMSKRYFILSGGMGLDFEIQVMNELIQHLSKSDAEHEAQALDLKSKLHNISEDSQWLYCSLRTFAAYLSKRSPEEVDYIDNTKLLKSNRKFYRS</sequence>
<evidence type="ECO:0000256" key="1">
    <source>
        <dbReference type="SAM" id="MobiDB-lite"/>
    </source>
</evidence>
<organism evidence="3 4">
    <name type="scientific">Pleurotus ostreatus (strain PC15)</name>
    <name type="common">Oyster mushroom</name>
    <dbReference type="NCBI Taxonomy" id="1137138"/>
    <lineage>
        <taxon>Eukaryota</taxon>
        <taxon>Fungi</taxon>
        <taxon>Dikarya</taxon>
        <taxon>Basidiomycota</taxon>
        <taxon>Agaricomycotina</taxon>
        <taxon>Agaricomycetes</taxon>
        <taxon>Agaricomycetidae</taxon>
        <taxon>Agaricales</taxon>
        <taxon>Pleurotineae</taxon>
        <taxon>Pleurotaceae</taxon>
        <taxon>Pleurotus</taxon>
    </lineage>
</organism>
<dbReference type="PROSITE" id="PS00109">
    <property type="entry name" value="PROTEIN_KINASE_TYR"/>
    <property type="match status" value="1"/>
</dbReference>
<dbReference type="PANTHER" id="PTHR38248:SF2">
    <property type="entry name" value="FUNK1 11"/>
    <property type="match status" value="1"/>
</dbReference>
<dbReference type="Pfam" id="PF17667">
    <property type="entry name" value="Pkinase_fungal"/>
    <property type="match status" value="1"/>
</dbReference>
<proteinExistence type="predicted"/>
<dbReference type="Gene3D" id="1.10.510.10">
    <property type="entry name" value="Transferase(Phosphotransferase) domain 1"/>
    <property type="match status" value="1"/>
</dbReference>
<dbReference type="GO" id="GO:0004672">
    <property type="term" value="F:protein kinase activity"/>
    <property type="evidence" value="ECO:0007669"/>
    <property type="project" value="InterPro"/>
</dbReference>
<dbReference type="PANTHER" id="PTHR38248">
    <property type="entry name" value="FUNK1 6"/>
    <property type="match status" value="1"/>
</dbReference>
<evidence type="ECO:0000313" key="4">
    <source>
        <dbReference type="Proteomes" id="UP000027073"/>
    </source>
</evidence>
<dbReference type="VEuPathDB" id="FungiDB:PLEOSDRAFT_1101002"/>
<dbReference type="AlphaFoldDB" id="A0A067NPG7"/>
<feature type="compositionally biased region" description="Basic and acidic residues" evidence="1">
    <location>
        <begin position="89"/>
        <end position="99"/>
    </location>
</feature>
<evidence type="ECO:0000313" key="3">
    <source>
        <dbReference type="EMBL" id="KDQ29968.1"/>
    </source>
</evidence>
<dbReference type="InterPro" id="IPR011009">
    <property type="entry name" value="Kinase-like_dom_sf"/>
</dbReference>
<feature type="domain" description="Fungal-type protein kinase" evidence="2">
    <location>
        <begin position="298"/>
        <end position="459"/>
    </location>
</feature>
<feature type="compositionally biased region" description="Acidic residues" evidence="1">
    <location>
        <begin position="69"/>
        <end position="81"/>
    </location>
</feature>
<dbReference type="InParanoid" id="A0A067NPG7"/>
<evidence type="ECO:0000259" key="2">
    <source>
        <dbReference type="Pfam" id="PF17667"/>
    </source>
</evidence>
<dbReference type="HOGENOM" id="CLU_463159_0_0_1"/>
<dbReference type="InterPro" id="IPR040976">
    <property type="entry name" value="Pkinase_fungal"/>
</dbReference>
<feature type="region of interest" description="Disordered" evidence="1">
    <location>
        <begin position="31"/>
        <end position="50"/>
    </location>
</feature>
<feature type="region of interest" description="Disordered" evidence="1">
    <location>
        <begin position="58"/>
        <end position="100"/>
    </location>
</feature>
<dbReference type="Proteomes" id="UP000027073">
    <property type="component" value="Unassembled WGS sequence"/>
</dbReference>
<dbReference type="SUPFAM" id="SSF56112">
    <property type="entry name" value="Protein kinase-like (PK-like)"/>
    <property type="match status" value="1"/>
</dbReference>